<evidence type="ECO:0000313" key="7">
    <source>
        <dbReference type="Proteomes" id="UP000005222"/>
    </source>
</evidence>
<evidence type="ECO:0000256" key="3">
    <source>
        <dbReference type="ARBA" id="ARBA00022833"/>
    </source>
</evidence>
<dbReference type="PROSITE" id="PS51266">
    <property type="entry name" value="ZF_CHY"/>
    <property type="match status" value="1"/>
</dbReference>
<dbReference type="OrthoDB" id="411372at2759"/>
<dbReference type="GO" id="GO:0008270">
    <property type="term" value="F:zinc ion binding"/>
    <property type="evidence" value="ECO:0007669"/>
    <property type="project" value="UniProtKB-KW"/>
</dbReference>
<dbReference type="InterPro" id="IPR037274">
    <property type="entry name" value="Znf_CHY_sf"/>
</dbReference>
<dbReference type="GO" id="GO:0045041">
    <property type="term" value="P:protein import into mitochondrial intermembrane space"/>
    <property type="evidence" value="ECO:0007669"/>
    <property type="project" value="TreeGrafter"/>
</dbReference>
<dbReference type="InterPro" id="IPR008913">
    <property type="entry name" value="Znf_CHY"/>
</dbReference>
<name>G8YDE7_PICSO</name>
<keyword evidence="1" id="KW-0479">Metal-binding</keyword>
<evidence type="ECO:0000256" key="1">
    <source>
        <dbReference type="ARBA" id="ARBA00022723"/>
    </source>
</evidence>
<dbReference type="FunCoup" id="G8YDE7">
    <property type="interactions" value="41"/>
</dbReference>
<sequence length="115" mass="13587">MGDGGQVEVRGLLRDQETRCEHYHSEVDIIAIKFRCCRRYYACYQCHARLETHRTERWTVEQLQHEKVVLCGKCRNEMSFKQYSEHGGACLFCHSRFNPGCALHYDIYFDFSRGA</sequence>
<feature type="domain" description="CHY-type" evidence="5">
    <location>
        <begin position="13"/>
        <end position="89"/>
    </location>
</feature>
<dbReference type="InParanoid" id="G8YDE7"/>
<keyword evidence="3" id="KW-0862">Zinc</keyword>
<dbReference type="GO" id="GO:0005758">
    <property type="term" value="C:mitochondrial intermembrane space"/>
    <property type="evidence" value="ECO:0007669"/>
    <property type="project" value="TreeGrafter"/>
</dbReference>
<dbReference type="PIRSF" id="PIRSF017292">
    <property type="entry name" value="UCP017292_Znf_CHY"/>
    <property type="match status" value="1"/>
</dbReference>
<reference evidence="6 7" key="1">
    <citation type="journal article" date="2012" name="G3 (Bethesda)">
        <title>Pichia sorbitophila, an interspecies yeast hybrid reveals early steps of genome resolution following polyploidization.</title>
        <authorList>
            <person name="Leh Louis V."/>
            <person name="Despons L."/>
            <person name="Friedrich A."/>
            <person name="Martin T."/>
            <person name="Durrens P."/>
            <person name="Casaregola S."/>
            <person name="Neuveglise C."/>
            <person name="Fairhead C."/>
            <person name="Marck C."/>
            <person name="Cruz J.A."/>
            <person name="Straub M.L."/>
            <person name="Kugler V."/>
            <person name="Sacerdot C."/>
            <person name="Uzunov Z."/>
            <person name="Thierry A."/>
            <person name="Weiss S."/>
            <person name="Bleykasten C."/>
            <person name="De Montigny J."/>
            <person name="Jacques N."/>
            <person name="Jung P."/>
            <person name="Lemaire M."/>
            <person name="Mallet S."/>
            <person name="Morel G."/>
            <person name="Richard G.F."/>
            <person name="Sarkar A."/>
            <person name="Savel G."/>
            <person name="Schacherer J."/>
            <person name="Seret M.L."/>
            <person name="Talla E."/>
            <person name="Samson G."/>
            <person name="Jubin C."/>
            <person name="Poulain J."/>
            <person name="Vacherie B."/>
            <person name="Barbe V."/>
            <person name="Pelletier E."/>
            <person name="Sherman D.J."/>
            <person name="Westhof E."/>
            <person name="Weissenbach J."/>
            <person name="Baret P.V."/>
            <person name="Wincker P."/>
            <person name="Gaillardin C."/>
            <person name="Dujon B."/>
            <person name="Souciet J.L."/>
        </authorList>
    </citation>
    <scope>NUCLEOTIDE SEQUENCE [LARGE SCALE GENOMIC DNA]</scope>
    <source>
        <strain evidence="7">ATCC MYA-4447 / BCRC 22081 / CBS 7064 / NBRC 10061 / NRRL Y-12695</strain>
    </source>
</reference>
<dbReference type="Proteomes" id="UP000005222">
    <property type="component" value="Chromosome J"/>
</dbReference>
<dbReference type="eggNOG" id="KOG1940">
    <property type="taxonomic scope" value="Eukaryota"/>
</dbReference>
<keyword evidence="2 4" id="KW-0863">Zinc-finger</keyword>
<dbReference type="AlphaFoldDB" id="G8YDE7"/>
<dbReference type="Pfam" id="PF05495">
    <property type="entry name" value="zf-CHY"/>
    <property type="match status" value="1"/>
</dbReference>
<protein>
    <submittedName>
        <fullName evidence="6">Piso0_002749 protein</fullName>
    </submittedName>
</protein>
<dbReference type="OMA" id="ETRCAHY"/>
<keyword evidence="7" id="KW-1185">Reference proteome</keyword>
<dbReference type="SUPFAM" id="SSF161219">
    <property type="entry name" value="CHY zinc finger-like"/>
    <property type="match status" value="1"/>
</dbReference>
<accession>G8YDE7</accession>
<dbReference type="PANTHER" id="PTHR28082:SF1">
    <property type="entry name" value="HELPER OF TIM PROTEIN 13"/>
    <property type="match status" value="1"/>
</dbReference>
<proteinExistence type="predicted"/>
<dbReference type="HOGENOM" id="CLU_143932_0_0_1"/>
<dbReference type="InterPro" id="IPR016694">
    <property type="entry name" value="UCP017292"/>
</dbReference>
<dbReference type="InterPro" id="IPR052604">
    <property type="entry name" value="Mito_Tim_assembly_helper"/>
</dbReference>
<dbReference type="STRING" id="559304.G8YDE7"/>
<evidence type="ECO:0000313" key="6">
    <source>
        <dbReference type="EMBL" id="CCE82978.1"/>
    </source>
</evidence>
<gene>
    <name evidence="6" type="primary">Piso0_002749</name>
    <name evidence="6" type="ORF">GNLVRS01_PISO0J18731g</name>
</gene>
<organism evidence="6 7">
    <name type="scientific">Pichia sorbitophila (strain ATCC MYA-4447 / BCRC 22081 / CBS 7064 / NBRC 10061 / NRRL Y-12695)</name>
    <name type="common">Hybrid yeast</name>
    <dbReference type="NCBI Taxonomy" id="559304"/>
    <lineage>
        <taxon>Eukaryota</taxon>
        <taxon>Fungi</taxon>
        <taxon>Dikarya</taxon>
        <taxon>Ascomycota</taxon>
        <taxon>Saccharomycotina</taxon>
        <taxon>Pichiomycetes</taxon>
        <taxon>Debaryomycetaceae</taxon>
        <taxon>Millerozyma</taxon>
    </lineage>
</organism>
<evidence type="ECO:0000259" key="5">
    <source>
        <dbReference type="PROSITE" id="PS51266"/>
    </source>
</evidence>
<dbReference type="EMBL" id="FO082050">
    <property type="protein sequence ID" value="CCE82978.1"/>
    <property type="molecule type" value="Genomic_DNA"/>
</dbReference>
<evidence type="ECO:0000256" key="4">
    <source>
        <dbReference type="PROSITE-ProRule" id="PRU00601"/>
    </source>
</evidence>
<evidence type="ECO:0000256" key="2">
    <source>
        <dbReference type="ARBA" id="ARBA00022771"/>
    </source>
</evidence>
<dbReference type="PANTHER" id="PTHR28082">
    <property type="entry name" value="ZINC FINGER PROTEIN"/>
    <property type="match status" value="1"/>
</dbReference>